<dbReference type="SUPFAM" id="SSF51322">
    <property type="entry name" value="Cyanovirin-N"/>
    <property type="match status" value="1"/>
</dbReference>
<dbReference type="InParanoid" id="A0A1Y2E2N9"/>
<dbReference type="SMART" id="SM01111">
    <property type="entry name" value="CVNH"/>
    <property type="match status" value="1"/>
</dbReference>
<evidence type="ECO:0000313" key="3">
    <source>
        <dbReference type="Proteomes" id="UP000193689"/>
    </source>
</evidence>
<evidence type="ECO:0000259" key="1">
    <source>
        <dbReference type="SMART" id="SM01111"/>
    </source>
</evidence>
<dbReference type="OrthoDB" id="2441380at2759"/>
<organism evidence="2 3">
    <name type="scientific">Pseudomassariella vexata</name>
    <dbReference type="NCBI Taxonomy" id="1141098"/>
    <lineage>
        <taxon>Eukaryota</taxon>
        <taxon>Fungi</taxon>
        <taxon>Dikarya</taxon>
        <taxon>Ascomycota</taxon>
        <taxon>Pezizomycotina</taxon>
        <taxon>Sordariomycetes</taxon>
        <taxon>Xylariomycetidae</taxon>
        <taxon>Amphisphaeriales</taxon>
        <taxon>Pseudomassariaceae</taxon>
        <taxon>Pseudomassariella</taxon>
    </lineage>
</organism>
<dbReference type="PANTHER" id="PTHR42076">
    <property type="entry name" value="CYANOVIRIN-N HOMOLOG"/>
    <property type="match status" value="1"/>
</dbReference>
<dbReference type="Proteomes" id="UP000193689">
    <property type="component" value="Unassembled WGS sequence"/>
</dbReference>
<dbReference type="Pfam" id="PF08881">
    <property type="entry name" value="CVNH"/>
    <property type="match status" value="1"/>
</dbReference>
<dbReference type="EMBL" id="MCFJ01000005">
    <property type="protein sequence ID" value="ORY65802.1"/>
    <property type="molecule type" value="Genomic_DNA"/>
</dbReference>
<dbReference type="GeneID" id="63773444"/>
<gene>
    <name evidence="2" type="ORF">BCR38DRAFT_365751</name>
</gene>
<name>A0A1Y2E2N9_9PEZI</name>
<dbReference type="InterPro" id="IPR036673">
    <property type="entry name" value="Cyanovirin-N_sf"/>
</dbReference>
<sequence>MAFFSSAQELRLEDNHILHAKLRKVDGEWVDAHIDLNAWIGNDNGRFHWDGADFADSAENIRLSIEGDGPVAVLRADLRNIDGEMVGADLNLSERLGNNDGSFHWV</sequence>
<protein>
    <submittedName>
        <fullName evidence="2">Cyanovirin-N</fullName>
    </submittedName>
</protein>
<dbReference type="AlphaFoldDB" id="A0A1Y2E2N9"/>
<accession>A0A1Y2E2N9</accession>
<comment type="caution">
    <text evidence="2">The sequence shown here is derived from an EMBL/GenBank/DDBJ whole genome shotgun (WGS) entry which is preliminary data.</text>
</comment>
<proteinExistence type="predicted"/>
<dbReference type="InterPro" id="IPR011058">
    <property type="entry name" value="Cyanovirin-N"/>
</dbReference>
<keyword evidence="3" id="KW-1185">Reference proteome</keyword>
<reference evidence="2 3" key="1">
    <citation type="submission" date="2016-07" db="EMBL/GenBank/DDBJ databases">
        <title>Pervasive Adenine N6-methylation of Active Genes in Fungi.</title>
        <authorList>
            <consortium name="DOE Joint Genome Institute"/>
            <person name="Mondo S.J."/>
            <person name="Dannebaum R.O."/>
            <person name="Kuo R.C."/>
            <person name="Labutti K."/>
            <person name="Haridas S."/>
            <person name="Kuo A."/>
            <person name="Salamov A."/>
            <person name="Ahrendt S.R."/>
            <person name="Lipzen A."/>
            <person name="Sullivan W."/>
            <person name="Andreopoulos W.B."/>
            <person name="Clum A."/>
            <person name="Lindquist E."/>
            <person name="Daum C."/>
            <person name="Ramamoorthy G.K."/>
            <person name="Gryganskyi A."/>
            <person name="Culley D."/>
            <person name="Magnuson J.K."/>
            <person name="James T.Y."/>
            <person name="O'Malley M.A."/>
            <person name="Stajich J.E."/>
            <person name="Spatafora J.W."/>
            <person name="Visel A."/>
            <person name="Grigoriev I.V."/>
        </authorList>
    </citation>
    <scope>NUCLEOTIDE SEQUENCE [LARGE SCALE GENOMIC DNA]</scope>
    <source>
        <strain evidence="2 3">CBS 129021</strain>
    </source>
</reference>
<feature type="domain" description="Cyanovirin-N" evidence="1">
    <location>
        <begin position="2"/>
        <end position="105"/>
    </location>
</feature>
<dbReference type="PANTHER" id="PTHR42076:SF1">
    <property type="entry name" value="CYANOVIRIN-N DOMAIN-CONTAINING PROTEIN"/>
    <property type="match status" value="1"/>
</dbReference>
<evidence type="ECO:0000313" key="2">
    <source>
        <dbReference type="EMBL" id="ORY65802.1"/>
    </source>
</evidence>
<dbReference type="STRING" id="1141098.A0A1Y2E2N9"/>
<dbReference type="RefSeq" id="XP_040716766.1">
    <property type="nucleotide sequence ID" value="XM_040857232.1"/>
</dbReference>
<dbReference type="Gene3D" id="2.30.60.10">
    <property type="entry name" value="Cyanovirin-N"/>
    <property type="match status" value="1"/>
</dbReference>